<evidence type="ECO:0000313" key="1">
    <source>
        <dbReference type="EMBL" id="TDP73038.1"/>
    </source>
</evidence>
<dbReference type="EMBL" id="SNXS01000002">
    <property type="protein sequence ID" value="TDP73038.1"/>
    <property type="molecule type" value="Genomic_DNA"/>
</dbReference>
<proteinExistence type="predicted"/>
<accession>A0A4R6QSB4</accession>
<sequence>MTEQVSGLAQGRVLARELELEQGSARVPVSAQAQARGLEQVLEPGQVWVPAQVRALALGPVREKVPVPVPE</sequence>
<reference evidence="1 2" key="1">
    <citation type="submission" date="2019-03" db="EMBL/GenBank/DDBJ databases">
        <title>Genomic Encyclopedia of Type Strains, Phase IV (KMG-IV): sequencing the most valuable type-strain genomes for metagenomic binning, comparative biology and taxonomic classification.</title>
        <authorList>
            <person name="Goeker M."/>
        </authorList>
    </citation>
    <scope>NUCLEOTIDE SEQUENCE [LARGE SCALE GENOMIC DNA]</scope>
    <source>
        <strain evidence="1 2">DSM 16998</strain>
    </source>
</reference>
<dbReference type="RefSeq" id="WP_166651869.1">
    <property type="nucleotide sequence ID" value="NZ_SNXS01000002.1"/>
</dbReference>
<evidence type="ECO:0000313" key="2">
    <source>
        <dbReference type="Proteomes" id="UP000295361"/>
    </source>
</evidence>
<name>A0A4R6QSB4_9BURK</name>
<dbReference type="AlphaFoldDB" id="A0A4R6QSB4"/>
<organism evidence="1 2">
    <name type="scientific">Roseateles toxinivorans</name>
    <dbReference type="NCBI Taxonomy" id="270368"/>
    <lineage>
        <taxon>Bacteria</taxon>
        <taxon>Pseudomonadati</taxon>
        <taxon>Pseudomonadota</taxon>
        <taxon>Betaproteobacteria</taxon>
        <taxon>Burkholderiales</taxon>
        <taxon>Sphaerotilaceae</taxon>
        <taxon>Roseateles</taxon>
    </lineage>
</organism>
<dbReference type="InParanoid" id="A0A4R6QSB4"/>
<gene>
    <name evidence="1" type="ORF">DES47_102784</name>
</gene>
<dbReference type="Proteomes" id="UP000295361">
    <property type="component" value="Unassembled WGS sequence"/>
</dbReference>
<keyword evidence="2" id="KW-1185">Reference proteome</keyword>
<comment type="caution">
    <text evidence="1">The sequence shown here is derived from an EMBL/GenBank/DDBJ whole genome shotgun (WGS) entry which is preliminary data.</text>
</comment>
<protein>
    <submittedName>
        <fullName evidence="1">Uncharacterized protein</fullName>
    </submittedName>
</protein>